<dbReference type="GO" id="GO:0008690">
    <property type="term" value="F:3-deoxy-manno-octulosonate cytidylyltransferase activity"/>
    <property type="evidence" value="ECO:0007669"/>
    <property type="project" value="InterPro"/>
</dbReference>
<dbReference type="Gene3D" id="3.90.550.10">
    <property type="entry name" value="Spore Coat Polysaccharide Biosynthesis Protein SpsA, Chain A"/>
    <property type="match status" value="1"/>
</dbReference>
<name>A0A381N969_9ZZZZ</name>
<dbReference type="Pfam" id="PF02348">
    <property type="entry name" value="CTP_transf_3"/>
    <property type="match status" value="1"/>
</dbReference>
<dbReference type="PANTHER" id="PTHR42866:SF2">
    <property type="entry name" value="3-DEOXY-MANNO-OCTULOSONATE CYTIDYLYLTRANSFERASE, MITOCHONDRIAL"/>
    <property type="match status" value="1"/>
</dbReference>
<keyword evidence="2" id="KW-0548">Nucleotidyltransferase</keyword>
<proteinExistence type="predicted"/>
<dbReference type="GO" id="GO:0005829">
    <property type="term" value="C:cytosol"/>
    <property type="evidence" value="ECO:0007669"/>
    <property type="project" value="TreeGrafter"/>
</dbReference>
<evidence type="ECO:0000313" key="3">
    <source>
        <dbReference type="EMBL" id="SUZ51055.1"/>
    </source>
</evidence>
<accession>A0A381N969</accession>
<dbReference type="NCBIfam" id="TIGR00466">
    <property type="entry name" value="kdsB"/>
    <property type="match status" value="1"/>
</dbReference>
<dbReference type="InterPro" id="IPR003329">
    <property type="entry name" value="Cytidylyl_trans"/>
</dbReference>
<dbReference type="InterPro" id="IPR029044">
    <property type="entry name" value="Nucleotide-diphossugar_trans"/>
</dbReference>
<protein>
    <recommendedName>
        <fullName evidence="4">3-deoxy-manno-octulosonate cytidylyltransferase</fullName>
    </recommendedName>
</protein>
<sequence length="214" mass="24510">MIERVYGLAKQSKAKEVYVATDHQEILDCCSSFGAKAVMTKPEHLTGTDRVAETTEILNLNSETVIVNLQGDEPFLNFSDIDNLAKFFIKEKRFDIGTLFSNFTDKQNQNDPNLVKLWVDKEGEVKGFSRRKDFIESSQLLRALHIGVYAYKVKFIRNFVKWDQSEYEKKEKLEQLRALDKGKRIGAIESLSNGHIGIDTEEDLTKARTLILND</sequence>
<dbReference type="PANTHER" id="PTHR42866">
    <property type="entry name" value="3-DEOXY-MANNO-OCTULOSONATE CYTIDYLYLTRANSFERASE"/>
    <property type="match status" value="1"/>
</dbReference>
<keyword evidence="1" id="KW-0808">Transferase</keyword>
<evidence type="ECO:0000256" key="1">
    <source>
        <dbReference type="ARBA" id="ARBA00022679"/>
    </source>
</evidence>
<organism evidence="3">
    <name type="scientific">marine metagenome</name>
    <dbReference type="NCBI Taxonomy" id="408172"/>
    <lineage>
        <taxon>unclassified sequences</taxon>
        <taxon>metagenomes</taxon>
        <taxon>ecological metagenomes</taxon>
    </lineage>
</organism>
<reference evidence="3" key="1">
    <citation type="submission" date="2018-05" db="EMBL/GenBank/DDBJ databases">
        <authorList>
            <person name="Lanie J.A."/>
            <person name="Ng W.-L."/>
            <person name="Kazmierczak K.M."/>
            <person name="Andrzejewski T.M."/>
            <person name="Davidsen T.M."/>
            <person name="Wayne K.J."/>
            <person name="Tettelin H."/>
            <person name="Glass J.I."/>
            <person name="Rusch D."/>
            <person name="Podicherti R."/>
            <person name="Tsui H.-C.T."/>
            <person name="Winkler M.E."/>
        </authorList>
    </citation>
    <scope>NUCLEOTIDE SEQUENCE</scope>
</reference>
<dbReference type="EMBL" id="UINC01000203">
    <property type="protein sequence ID" value="SUZ51055.1"/>
    <property type="molecule type" value="Genomic_DNA"/>
</dbReference>
<evidence type="ECO:0000256" key="2">
    <source>
        <dbReference type="ARBA" id="ARBA00022695"/>
    </source>
</evidence>
<gene>
    <name evidence="3" type="ORF">METZ01_LOCUS3909</name>
</gene>
<dbReference type="SUPFAM" id="SSF53448">
    <property type="entry name" value="Nucleotide-diphospho-sugar transferases"/>
    <property type="match status" value="1"/>
</dbReference>
<dbReference type="AlphaFoldDB" id="A0A381N969"/>
<dbReference type="InterPro" id="IPR004528">
    <property type="entry name" value="KdsB"/>
</dbReference>
<evidence type="ECO:0008006" key="4">
    <source>
        <dbReference type="Google" id="ProtNLM"/>
    </source>
</evidence>